<sequence length="203" mass="21567">MVRSRAAVRSLWELDRSDRVAAAVILTVTTVMTAATQVIVPLWRWVTGRGIVVDYVGPVDAPRLDVAGVAHDAEGTVRAVVPGPSASLWLLDLAPGVLVTVFVAVGCWMLWRTTADIVGGEAFGTRTVVRLRVLGVLVALGVPVLGVLRGVADLQVVASLDLPELTGVIDVRWEALVAGFLVLVVAEAFRAGTRMREDLEGLV</sequence>
<dbReference type="AlphaFoldDB" id="A0A941D9Z6"/>
<dbReference type="InterPro" id="IPR021354">
    <property type="entry name" value="DUF2975"/>
</dbReference>
<reference evidence="2" key="1">
    <citation type="submission" date="2021-04" db="EMBL/GenBank/DDBJ databases">
        <title>Phycicoccus avicenniae sp. nov., a novel endophytic actinomycetes isolated from branch of Avicennia mariana.</title>
        <authorList>
            <person name="Tuo L."/>
        </authorList>
    </citation>
    <scope>NUCLEOTIDE SEQUENCE</scope>
    <source>
        <strain evidence="2">BSK3Z-2</strain>
    </source>
</reference>
<dbReference type="Pfam" id="PF11188">
    <property type="entry name" value="DUF2975"/>
    <property type="match status" value="1"/>
</dbReference>
<keyword evidence="1" id="KW-1133">Transmembrane helix</keyword>
<comment type="caution">
    <text evidence="2">The sequence shown here is derived from an EMBL/GenBank/DDBJ whole genome shotgun (WGS) entry which is preliminary data.</text>
</comment>
<feature type="transmembrane region" description="Helical" evidence="1">
    <location>
        <begin position="131"/>
        <end position="151"/>
    </location>
</feature>
<accession>A0A941D9Z6</accession>
<feature type="transmembrane region" description="Helical" evidence="1">
    <location>
        <begin position="88"/>
        <end position="111"/>
    </location>
</feature>
<name>A0A941D9Z6_9MICO</name>
<keyword evidence="3" id="KW-1185">Reference proteome</keyword>
<dbReference type="Proteomes" id="UP000677016">
    <property type="component" value="Unassembled WGS sequence"/>
</dbReference>
<gene>
    <name evidence="2" type="ORF">KC207_15580</name>
</gene>
<proteinExistence type="predicted"/>
<organism evidence="2 3">
    <name type="scientific">Phycicoccus avicenniae</name>
    <dbReference type="NCBI Taxonomy" id="2828860"/>
    <lineage>
        <taxon>Bacteria</taxon>
        <taxon>Bacillati</taxon>
        <taxon>Actinomycetota</taxon>
        <taxon>Actinomycetes</taxon>
        <taxon>Micrococcales</taxon>
        <taxon>Intrasporangiaceae</taxon>
        <taxon>Phycicoccus</taxon>
    </lineage>
</organism>
<keyword evidence="1" id="KW-0812">Transmembrane</keyword>
<dbReference type="EMBL" id="JAGSNF010000023">
    <property type="protein sequence ID" value="MBR7744718.1"/>
    <property type="molecule type" value="Genomic_DNA"/>
</dbReference>
<evidence type="ECO:0000313" key="2">
    <source>
        <dbReference type="EMBL" id="MBR7744718.1"/>
    </source>
</evidence>
<feature type="transmembrane region" description="Helical" evidence="1">
    <location>
        <begin position="20"/>
        <end position="40"/>
    </location>
</feature>
<dbReference type="RefSeq" id="WP_211604244.1">
    <property type="nucleotide sequence ID" value="NZ_JAGSNF010000023.1"/>
</dbReference>
<protein>
    <submittedName>
        <fullName evidence="2">DUF2975 domain-containing protein</fullName>
    </submittedName>
</protein>
<keyword evidence="1" id="KW-0472">Membrane</keyword>
<evidence type="ECO:0000313" key="3">
    <source>
        <dbReference type="Proteomes" id="UP000677016"/>
    </source>
</evidence>
<evidence type="ECO:0000256" key="1">
    <source>
        <dbReference type="SAM" id="Phobius"/>
    </source>
</evidence>
<feature type="transmembrane region" description="Helical" evidence="1">
    <location>
        <begin position="171"/>
        <end position="189"/>
    </location>
</feature>